<dbReference type="PROSITE" id="PS50222">
    <property type="entry name" value="EF_HAND_2"/>
    <property type="match status" value="1"/>
</dbReference>
<gene>
    <name evidence="4" type="ORF">QN277_027182</name>
</gene>
<dbReference type="PROSITE" id="PS00018">
    <property type="entry name" value="EF_HAND_1"/>
    <property type="match status" value="2"/>
</dbReference>
<dbReference type="EMBL" id="JAWXYG010000008">
    <property type="protein sequence ID" value="KAK4266232.1"/>
    <property type="molecule type" value="Genomic_DNA"/>
</dbReference>
<protein>
    <recommendedName>
        <fullName evidence="3">EF-hand domain-containing protein</fullName>
    </recommendedName>
</protein>
<evidence type="ECO:0000313" key="5">
    <source>
        <dbReference type="Proteomes" id="UP001293593"/>
    </source>
</evidence>
<proteinExistence type="predicted"/>
<evidence type="ECO:0000256" key="1">
    <source>
        <dbReference type="ARBA" id="ARBA00022837"/>
    </source>
</evidence>
<dbReference type="Pfam" id="PF13202">
    <property type="entry name" value="EF-hand_5"/>
    <property type="match status" value="2"/>
</dbReference>
<keyword evidence="1" id="KW-0106">Calcium</keyword>
<dbReference type="SUPFAM" id="SSF47473">
    <property type="entry name" value="EF-hand"/>
    <property type="match status" value="1"/>
</dbReference>
<dbReference type="InterPro" id="IPR002048">
    <property type="entry name" value="EF_hand_dom"/>
</dbReference>
<dbReference type="Gene3D" id="1.10.238.10">
    <property type="entry name" value="EF-hand"/>
    <property type="match status" value="1"/>
</dbReference>
<dbReference type="InterPro" id="IPR018247">
    <property type="entry name" value="EF_Hand_1_Ca_BS"/>
</dbReference>
<evidence type="ECO:0000256" key="2">
    <source>
        <dbReference type="SAM" id="MobiDB-lite"/>
    </source>
</evidence>
<evidence type="ECO:0000313" key="4">
    <source>
        <dbReference type="EMBL" id="KAK4266232.1"/>
    </source>
</evidence>
<dbReference type="InterPro" id="IPR011992">
    <property type="entry name" value="EF-hand-dom_pair"/>
</dbReference>
<evidence type="ECO:0000259" key="3">
    <source>
        <dbReference type="PROSITE" id="PS50222"/>
    </source>
</evidence>
<comment type="caution">
    <text evidence="4">The sequence shown here is derived from an EMBL/GenBank/DDBJ whole genome shotgun (WGS) entry which is preliminary data.</text>
</comment>
<dbReference type="AlphaFoldDB" id="A0AAE1J990"/>
<name>A0AAE1J990_9FABA</name>
<dbReference type="Proteomes" id="UP001293593">
    <property type="component" value="Unassembled WGS sequence"/>
</dbReference>
<dbReference type="CDD" id="cd00051">
    <property type="entry name" value="EFh"/>
    <property type="match status" value="1"/>
</dbReference>
<dbReference type="SMART" id="SM00054">
    <property type="entry name" value="EFh"/>
    <property type="match status" value="2"/>
</dbReference>
<feature type="compositionally biased region" description="Low complexity" evidence="2">
    <location>
        <begin position="149"/>
        <end position="170"/>
    </location>
</feature>
<dbReference type="GO" id="GO:0005509">
    <property type="term" value="F:calcium ion binding"/>
    <property type="evidence" value="ECO:0007669"/>
    <property type="project" value="InterPro"/>
</dbReference>
<organism evidence="4 5">
    <name type="scientific">Acacia crassicarpa</name>
    <name type="common">northern wattle</name>
    <dbReference type="NCBI Taxonomy" id="499986"/>
    <lineage>
        <taxon>Eukaryota</taxon>
        <taxon>Viridiplantae</taxon>
        <taxon>Streptophyta</taxon>
        <taxon>Embryophyta</taxon>
        <taxon>Tracheophyta</taxon>
        <taxon>Spermatophyta</taxon>
        <taxon>Magnoliopsida</taxon>
        <taxon>eudicotyledons</taxon>
        <taxon>Gunneridae</taxon>
        <taxon>Pentapetalae</taxon>
        <taxon>rosids</taxon>
        <taxon>fabids</taxon>
        <taxon>Fabales</taxon>
        <taxon>Fabaceae</taxon>
        <taxon>Caesalpinioideae</taxon>
        <taxon>mimosoid clade</taxon>
        <taxon>Acacieae</taxon>
        <taxon>Acacia</taxon>
    </lineage>
</organism>
<feature type="domain" description="EF-hand" evidence="3">
    <location>
        <begin position="18"/>
        <end position="53"/>
    </location>
</feature>
<sequence length="253" mass="28126">MEDIRRAAIAAYATFTEEEKREMESEFRSMDKDGDGKISLHEFMAHSDQHTQSFFSLLDQNHDGVLQFDEVKTLSYITSSGRPFCAACKEFIPALFFTCTKCRFASTTVANTFNLCIPCYQGRSFEHEHTDFADNYTLLLKLQARRPSRAIPPRSAQSSSNTQPSQSGQSRPRRRTRMNAAMKNILRRIGETVSGAAAVTGLALSLNSIIPNNTGVEGGRGDDDNYYDEDYDNNDDDVADAAANSDADDPSQS</sequence>
<feature type="region of interest" description="Disordered" evidence="2">
    <location>
        <begin position="149"/>
        <end position="176"/>
    </location>
</feature>
<reference evidence="4" key="1">
    <citation type="submission" date="2023-10" db="EMBL/GenBank/DDBJ databases">
        <title>Chromosome-level genome of the transformable northern wattle, Acacia crassicarpa.</title>
        <authorList>
            <person name="Massaro I."/>
            <person name="Sinha N.R."/>
            <person name="Poethig S."/>
            <person name="Leichty A.R."/>
        </authorList>
    </citation>
    <scope>NUCLEOTIDE SEQUENCE</scope>
    <source>
        <strain evidence="4">Acra3RX</strain>
        <tissue evidence="4">Leaf</tissue>
    </source>
</reference>
<feature type="region of interest" description="Disordered" evidence="2">
    <location>
        <begin position="209"/>
        <end position="253"/>
    </location>
</feature>
<keyword evidence="5" id="KW-1185">Reference proteome</keyword>
<accession>A0AAE1J990</accession>
<feature type="compositionally biased region" description="Acidic residues" evidence="2">
    <location>
        <begin position="224"/>
        <end position="239"/>
    </location>
</feature>